<feature type="compositionally biased region" description="Polar residues" evidence="3">
    <location>
        <begin position="255"/>
        <end position="272"/>
    </location>
</feature>
<dbReference type="GO" id="GO:0016791">
    <property type="term" value="F:phosphatase activity"/>
    <property type="evidence" value="ECO:0007669"/>
    <property type="project" value="UniProtKB-ARBA"/>
</dbReference>
<feature type="compositionally biased region" description="Low complexity" evidence="3">
    <location>
        <begin position="10"/>
        <end position="21"/>
    </location>
</feature>
<dbReference type="InterPro" id="IPR050561">
    <property type="entry name" value="PTP"/>
</dbReference>
<feature type="compositionally biased region" description="Basic and acidic residues" evidence="3">
    <location>
        <begin position="624"/>
        <end position="634"/>
    </location>
</feature>
<evidence type="ECO:0000259" key="4">
    <source>
        <dbReference type="PROSITE" id="PS50056"/>
    </source>
</evidence>
<feature type="domain" description="Tyrosine specific protein phosphatases" evidence="4">
    <location>
        <begin position="573"/>
        <end position="642"/>
    </location>
</feature>
<proteinExistence type="predicted"/>
<evidence type="ECO:0000256" key="1">
    <source>
        <dbReference type="ARBA" id="ARBA00022801"/>
    </source>
</evidence>
<feature type="coiled-coil region" evidence="2">
    <location>
        <begin position="128"/>
        <end position="164"/>
    </location>
</feature>
<dbReference type="InterPro" id="IPR029021">
    <property type="entry name" value="Prot-tyrosine_phosphatase-like"/>
</dbReference>
<dbReference type="Proteomes" id="UP000077521">
    <property type="component" value="Unassembled WGS sequence"/>
</dbReference>
<dbReference type="Gene3D" id="3.90.190.10">
    <property type="entry name" value="Protein tyrosine phosphatase superfamily"/>
    <property type="match status" value="1"/>
</dbReference>
<dbReference type="PROSITE" id="PS50056">
    <property type="entry name" value="TYR_PHOSPHATASE_2"/>
    <property type="match status" value="1"/>
</dbReference>
<keyword evidence="1" id="KW-0378">Hydrolase</keyword>
<dbReference type="AlphaFoldDB" id="A0A177TNR1"/>
<organism evidence="5 6">
    <name type="scientific">Tilletia indica</name>
    <dbReference type="NCBI Taxonomy" id="43049"/>
    <lineage>
        <taxon>Eukaryota</taxon>
        <taxon>Fungi</taxon>
        <taxon>Dikarya</taxon>
        <taxon>Basidiomycota</taxon>
        <taxon>Ustilaginomycotina</taxon>
        <taxon>Exobasidiomycetes</taxon>
        <taxon>Tilletiales</taxon>
        <taxon>Tilletiaceae</taxon>
        <taxon>Tilletia</taxon>
    </lineage>
</organism>
<keyword evidence="6" id="KW-1185">Reference proteome</keyword>
<feature type="region of interest" description="Disordered" evidence="3">
    <location>
        <begin position="1"/>
        <end position="41"/>
    </location>
</feature>
<dbReference type="Pfam" id="PF22784">
    <property type="entry name" value="PTP-SAK"/>
    <property type="match status" value="1"/>
</dbReference>
<dbReference type="InterPro" id="IPR057023">
    <property type="entry name" value="PTP-SAK"/>
</dbReference>
<dbReference type="InterPro" id="IPR000387">
    <property type="entry name" value="Tyr_Pase_dom"/>
</dbReference>
<dbReference type="EMBL" id="LWDF02000018">
    <property type="protein sequence ID" value="KAE8260095.1"/>
    <property type="molecule type" value="Genomic_DNA"/>
</dbReference>
<feature type="compositionally biased region" description="Polar residues" evidence="3">
    <location>
        <begin position="641"/>
        <end position="652"/>
    </location>
</feature>
<feature type="region of interest" description="Disordered" evidence="3">
    <location>
        <begin position="443"/>
        <end position="472"/>
    </location>
</feature>
<feature type="compositionally biased region" description="Low complexity" evidence="3">
    <location>
        <begin position="341"/>
        <end position="375"/>
    </location>
</feature>
<keyword evidence="2" id="KW-0175">Coiled coil</keyword>
<reference evidence="5" key="1">
    <citation type="submission" date="2016-04" db="EMBL/GenBank/DDBJ databases">
        <authorList>
            <person name="Nguyen H.D."/>
            <person name="Samba Siva P."/>
            <person name="Cullis J."/>
            <person name="Levesque C.A."/>
            <person name="Hambleton S."/>
        </authorList>
    </citation>
    <scope>NUCLEOTIDE SEQUENCE</scope>
    <source>
        <strain evidence="5">DAOMC 236416</strain>
    </source>
</reference>
<feature type="compositionally biased region" description="Acidic residues" evidence="3">
    <location>
        <begin position="296"/>
        <end position="308"/>
    </location>
</feature>
<feature type="region of interest" description="Disordered" evidence="3">
    <location>
        <begin position="251"/>
        <end position="309"/>
    </location>
</feature>
<evidence type="ECO:0000256" key="3">
    <source>
        <dbReference type="SAM" id="MobiDB-lite"/>
    </source>
</evidence>
<dbReference type="PANTHER" id="PTHR23339">
    <property type="entry name" value="TYROSINE SPECIFIC PROTEIN PHOSPHATASE AND DUAL SPECIFICITY PROTEIN PHOSPHATASE"/>
    <property type="match status" value="1"/>
</dbReference>
<feature type="region of interest" description="Disordered" evidence="3">
    <location>
        <begin position="682"/>
        <end position="709"/>
    </location>
</feature>
<evidence type="ECO:0000256" key="2">
    <source>
        <dbReference type="SAM" id="Coils"/>
    </source>
</evidence>
<name>A0A177TNR1_9BASI</name>
<sequence length="839" mass="89877">MAAATSTIRQQQQPQQPQPQHQHQHQQPPPLPPHPQFQEGHIISPDPLFLQQQQPAPPTLAQRDAQFAQAVRNAANSGIREWSTLIHLAPLASQYHLSPYSIIKYGPNGSPFPYIPLTLQQPQLVVETMAKQREAERVQRQIREQRAEESRRLAEQQAAEIAQQQYQHPATANGIVSSAQQQQSSTFSGADNTLATANAHAQATGNPPVKTSDTHPINISTLIPPHLVPIISDSIFSSPQSIGAQMLERGRVAGSVSQPTQNGVSPSTTTAVDETGERQAKRQSSRTPLARTEGGESVEGEDAVEEDGIGLGEKRKRSFSRLDASLIPSASGTVAAPTGLPASSSSDSNFTSTTSTSSAPDASLSNGDRPTTASSPPSPTFIRLSCNFDLAHAVCDQPELHNVPAPPDAPHPVIAAQAATSEGARSVCEDPEGAVEAAKNAVASAKAGQHSSGERGAWAEDSQGQSQGDLVPPPTTAAVVPRRIGNLLLSSCPGKKVRLTGPVRGRGAICRSLPLDLLRMRSLGIRALVCCLDDDELLFLGAPWEEYARVASEAGLEVVRIPIAEGFAPSSVRELDERVGEVIQGWSMQGYDVLVHCRGGVGRAGLFACAWMLKMGLVREGTGRESAREKKRAVEVGPRQRAQTPQRVKNGTATPAVMTSPFLVGRDGPDLADVGMGGIPILPDSLASSTRDDEQQGGEEDADGIRGRNACPSLKAISNLDGVSLSSPVKKHRPLEGEDDDAAAVVEQEVLSNNHTINDEAAREREMMARRQQDVLRTVERLVRTIRTRRSPKAIETAEQVKFLVDYVAFLESAEEERIRAEGRSLMGDGAETMAMDLS</sequence>
<evidence type="ECO:0000313" key="6">
    <source>
        <dbReference type="Proteomes" id="UP000077521"/>
    </source>
</evidence>
<evidence type="ECO:0000313" key="5">
    <source>
        <dbReference type="EMBL" id="KAE8260095.1"/>
    </source>
</evidence>
<dbReference type="SUPFAM" id="SSF52799">
    <property type="entry name" value="(Phosphotyrosine protein) phosphatases II"/>
    <property type="match status" value="1"/>
</dbReference>
<gene>
    <name evidence="5" type="ORF">A4X13_0g557</name>
</gene>
<protein>
    <recommendedName>
        <fullName evidence="4">Tyrosine specific protein phosphatases domain-containing protein</fullName>
    </recommendedName>
</protein>
<accession>A0A177TNR1</accession>
<feature type="region of interest" description="Disordered" evidence="3">
    <location>
        <begin position="624"/>
        <end position="652"/>
    </location>
</feature>
<comment type="caution">
    <text evidence="5">The sequence shown here is derived from an EMBL/GenBank/DDBJ whole genome shotgun (WGS) entry which is preliminary data.</text>
</comment>
<feature type="region of interest" description="Disordered" evidence="3">
    <location>
        <begin position="331"/>
        <end position="378"/>
    </location>
</feature>
<reference evidence="5" key="2">
    <citation type="journal article" date="2019" name="IMA Fungus">
        <title>Genome sequencing and comparison of five Tilletia species to identify candidate genes for the detection of regulated species infecting wheat.</title>
        <authorList>
            <person name="Nguyen H.D.T."/>
            <person name="Sultana T."/>
            <person name="Kesanakurti P."/>
            <person name="Hambleton S."/>
        </authorList>
    </citation>
    <scope>NUCLEOTIDE SEQUENCE</scope>
    <source>
        <strain evidence="5">DAOMC 236416</strain>
    </source>
</reference>